<reference evidence="2" key="1">
    <citation type="submission" date="2019-04" db="EMBL/GenBank/DDBJ databases">
        <title>Sequencing of skin fungus with MAO and IRED activity.</title>
        <authorList>
            <person name="Marsaioli A.J."/>
            <person name="Bonatto J.M.C."/>
            <person name="Reis Junior O."/>
        </authorList>
    </citation>
    <scope>NUCLEOTIDE SEQUENCE</scope>
    <source>
        <strain evidence="2">28M1</strain>
    </source>
</reference>
<evidence type="ECO:0000256" key="1">
    <source>
        <dbReference type="SAM" id="MobiDB-lite"/>
    </source>
</evidence>
<dbReference type="Proteomes" id="UP000758155">
    <property type="component" value="Unassembled WGS sequence"/>
</dbReference>
<sequence>MFKRRSRSESPTKPQAAPARRTNDDHKTKRAETAAKLDRVLLWMSLHEGKLGQLEDHAYHAKASRRKGEKACEGLENRIVYVRDTLAQAQRDFHRAAREMDAWTKSTHEGSDRDGEARIEAGLEEAREKLRTLKYSDLIPAAE</sequence>
<dbReference type="OrthoDB" id="10448898at2759"/>
<name>A0A9P4WU00_9PLEO</name>
<evidence type="ECO:0000313" key="2">
    <source>
        <dbReference type="EMBL" id="KAF3041907.1"/>
    </source>
</evidence>
<feature type="compositionally biased region" description="Basic and acidic residues" evidence="1">
    <location>
        <begin position="21"/>
        <end position="31"/>
    </location>
</feature>
<organism evidence="2 3">
    <name type="scientific">Didymella heteroderae</name>
    <dbReference type="NCBI Taxonomy" id="1769908"/>
    <lineage>
        <taxon>Eukaryota</taxon>
        <taxon>Fungi</taxon>
        <taxon>Dikarya</taxon>
        <taxon>Ascomycota</taxon>
        <taxon>Pezizomycotina</taxon>
        <taxon>Dothideomycetes</taxon>
        <taxon>Pleosporomycetidae</taxon>
        <taxon>Pleosporales</taxon>
        <taxon>Pleosporineae</taxon>
        <taxon>Didymellaceae</taxon>
        <taxon>Didymella</taxon>
    </lineage>
</organism>
<evidence type="ECO:0000313" key="3">
    <source>
        <dbReference type="Proteomes" id="UP000758155"/>
    </source>
</evidence>
<keyword evidence="3" id="KW-1185">Reference proteome</keyword>
<protein>
    <submittedName>
        <fullName evidence="2">Uncharacterized protein</fullName>
    </submittedName>
</protein>
<accession>A0A9P4WU00</accession>
<comment type="caution">
    <text evidence="2">The sequence shown here is derived from an EMBL/GenBank/DDBJ whole genome shotgun (WGS) entry which is preliminary data.</text>
</comment>
<feature type="region of interest" description="Disordered" evidence="1">
    <location>
        <begin position="1"/>
        <end position="31"/>
    </location>
</feature>
<gene>
    <name evidence="2" type="ORF">E8E12_006605</name>
</gene>
<proteinExistence type="predicted"/>
<dbReference type="AlphaFoldDB" id="A0A9P4WU00"/>
<dbReference type="EMBL" id="SWKV01000018">
    <property type="protein sequence ID" value="KAF3041907.1"/>
    <property type="molecule type" value="Genomic_DNA"/>
</dbReference>